<dbReference type="OrthoDB" id="2121828at2759"/>
<evidence type="ECO:0000256" key="2">
    <source>
        <dbReference type="ARBA" id="ARBA00022496"/>
    </source>
</evidence>
<dbReference type="GO" id="GO:0033215">
    <property type="term" value="P:reductive iron assimilation"/>
    <property type="evidence" value="ECO:0007669"/>
    <property type="project" value="TreeGrafter"/>
</dbReference>
<feature type="domain" description="Plastocyanin-like" evidence="10">
    <location>
        <begin position="197"/>
        <end position="303"/>
    </location>
</feature>
<keyword evidence="8" id="KW-0812">Transmembrane</keyword>
<evidence type="ECO:0000256" key="4">
    <source>
        <dbReference type="ARBA" id="ARBA00023002"/>
    </source>
</evidence>
<gene>
    <name evidence="13" type="ORF">LAMI_0F01508G</name>
</gene>
<keyword evidence="7" id="KW-0813">Transport</keyword>
<dbReference type="GO" id="GO:0010106">
    <property type="term" value="P:cellular response to iron ion starvation"/>
    <property type="evidence" value="ECO:0007669"/>
    <property type="project" value="TreeGrafter"/>
</dbReference>
<evidence type="ECO:0000259" key="10">
    <source>
        <dbReference type="Pfam" id="PF00394"/>
    </source>
</evidence>
<keyword evidence="2" id="KW-0410">Iron transport</keyword>
<comment type="similarity">
    <text evidence="1">Belongs to the multicopper oxidase family.</text>
</comment>
<dbReference type="Gene3D" id="2.60.40.420">
    <property type="entry name" value="Cupredoxins - blue copper proteins"/>
    <property type="match status" value="3"/>
</dbReference>
<feature type="domain" description="Plastocyanin-like" evidence="11">
    <location>
        <begin position="415"/>
        <end position="533"/>
    </location>
</feature>
<evidence type="ECO:0000313" key="13">
    <source>
        <dbReference type="EMBL" id="SCU95209.1"/>
    </source>
</evidence>
<dbReference type="InterPro" id="IPR033138">
    <property type="entry name" value="Cu_oxidase_CS"/>
</dbReference>
<dbReference type="InterPro" id="IPR011706">
    <property type="entry name" value="Cu-oxidase_C"/>
</dbReference>
<dbReference type="Proteomes" id="UP000191024">
    <property type="component" value="Chromosome F"/>
</dbReference>
<dbReference type="EMBL" id="LT598467">
    <property type="protein sequence ID" value="SCU95209.1"/>
    <property type="molecule type" value="Genomic_DNA"/>
</dbReference>
<dbReference type="PANTHER" id="PTHR11709:SF434">
    <property type="entry name" value="IRON TRANSPORT MULTICOPPER OXIDASE FET5-RELATED"/>
    <property type="match status" value="1"/>
</dbReference>
<feature type="transmembrane region" description="Helical" evidence="8">
    <location>
        <begin position="588"/>
        <end position="607"/>
    </location>
</feature>
<feature type="chain" id="PRO_5009236228" evidence="9">
    <location>
        <begin position="18"/>
        <end position="608"/>
    </location>
</feature>
<dbReference type="InterPro" id="IPR001117">
    <property type="entry name" value="Cu-oxidase_2nd"/>
</dbReference>
<keyword evidence="6" id="KW-0186">Copper</keyword>
<evidence type="ECO:0000259" key="11">
    <source>
        <dbReference type="Pfam" id="PF07731"/>
    </source>
</evidence>
<keyword evidence="5" id="KW-0408">Iron</keyword>
<feature type="domain" description="Plastocyanin-like" evidence="12">
    <location>
        <begin position="34"/>
        <end position="155"/>
    </location>
</feature>
<dbReference type="InterPro" id="IPR045087">
    <property type="entry name" value="Cu-oxidase_fam"/>
</dbReference>
<dbReference type="PROSITE" id="PS00079">
    <property type="entry name" value="MULTICOPPER_OXIDASE1"/>
    <property type="match status" value="2"/>
</dbReference>
<keyword evidence="4" id="KW-0560">Oxidoreductase</keyword>
<keyword evidence="7" id="KW-0406">Ion transport</keyword>
<evidence type="ECO:0000313" key="14">
    <source>
        <dbReference type="Proteomes" id="UP000191024"/>
    </source>
</evidence>
<proteinExistence type="inferred from homology"/>
<dbReference type="InterPro" id="IPR008972">
    <property type="entry name" value="Cupredoxin"/>
</dbReference>
<keyword evidence="8" id="KW-0472">Membrane</keyword>
<evidence type="ECO:0000256" key="7">
    <source>
        <dbReference type="ARBA" id="ARBA00023065"/>
    </source>
</evidence>
<dbReference type="SUPFAM" id="SSF49503">
    <property type="entry name" value="Cupredoxins"/>
    <property type="match status" value="3"/>
</dbReference>
<dbReference type="STRING" id="1230905.A0A1G4JW08"/>
<feature type="signal peptide" evidence="9">
    <location>
        <begin position="1"/>
        <end position="17"/>
    </location>
</feature>
<dbReference type="InterPro" id="IPR011707">
    <property type="entry name" value="Cu-oxidase-like_N"/>
</dbReference>
<dbReference type="PROSITE" id="PS00080">
    <property type="entry name" value="MULTICOPPER_OXIDASE2"/>
    <property type="match status" value="1"/>
</dbReference>
<keyword evidence="8" id="KW-1133">Transmembrane helix</keyword>
<dbReference type="InterPro" id="IPR002355">
    <property type="entry name" value="Cu_oxidase_Cu_BS"/>
</dbReference>
<protein>
    <submittedName>
        <fullName evidence="13">LAMI_0F01508g1_1</fullName>
    </submittedName>
</protein>
<evidence type="ECO:0000256" key="9">
    <source>
        <dbReference type="SAM" id="SignalP"/>
    </source>
</evidence>
<dbReference type="GO" id="GO:0004322">
    <property type="term" value="F:ferroxidase activity"/>
    <property type="evidence" value="ECO:0007669"/>
    <property type="project" value="TreeGrafter"/>
</dbReference>
<dbReference type="AlphaFoldDB" id="A0A1G4JW08"/>
<dbReference type="GO" id="GO:0005507">
    <property type="term" value="F:copper ion binding"/>
    <property type="evidence" value="ECO:0007669"/>
    <property type="project" value="InterPro"/>
</dbReference>
<dbReference type="Pfam" id="PF07732">
    <property type="entry name" value="Cu-oxidase_3"/>
    <property type="match status" value="1"/>
</dbReference>
<dbReference type="PANTHER" id="PTHR11709">
    <property type="entry name" value="MULTI-COPPER OXIDASE"/>
    <property type="match status" value="1"/>
</dbReference>
<accession>A0A1G4JW08</accession>
<dbReference type="GO" id="GO:0000329">
    <property type="term" value="C:fungal-type vacuole membrane"/>
    <property type="evidence" value="ECO:0007669"/>
    <property type="project" value="TreeGrafter"/>
</dbReference>
<name>A0A1G4JW08_9SACH</name>
<evidence type="ECO:0000256" key="5">
    <source>
        <dbReference type="ARBA" id="ARBA00023004"/>
    </source>
</evidence>
<reference evidence="14" key="1">
    <citation type="submission" date="2016-03" db="EMBL/GenBank/DDBJ databases">
        <authorList>
            <person name="Devillers H."/>
        </authorList>
    </citation>
    <scope>NUCLEOTIDE SEQUENCE [LARGE SCALE GENOMIC DNA]</scope>
</reference>
<dbReference type="Pfam" id="PF00394">
    <property type="entry name" value="Cu-oxidase"/>
    <property type="match status" value="1"/>
</dbReference>
<evidence type="ECO:0000256" key="6">
    <source>
        <dbReference type="ARBA" id="ARBA00023008"/>
    </source>
</evidence>
<keyword evidence="14" id="KW-1185">Reference proteome</keyword>
<evidence type="ECO:0000256" key="8">
    <source>
        <dbReference type="SAM" id="Phobius"/>
    </source>
</evidence>
<dbReference type="Pfam" id="PF07731">
    <property type="entry name" value="Cu-oxidase_2"/>
    <property type="match status" value="1"/>
</dbReference>
<keyword evidence="3" id="KW-0479">Metal-binding</keyword>
<sequence>MRLCLVTGATLLGKVLAEVVFLELNITSVITDHAKNRIAINGGDKQLGPTIRVRSGDVVNMLVNNDICQEAEPSEFVHDYCETSIHIHGLVLDNDDRLGNLNDGVPNVTQYGIPSGMSYWYNFTVPSDVCGTFWYHSHSSVQYGDGLKGLFLIDCDKREAQIDRIIAKLENSDSSSGEILENLPEMGSGALFEEKDLALSDWYSKSSVDILRELMSEAGGSDPHVDGSTLNGDTGSVKFYVEENTAFLVLRVVNVGVSGTNVLHIDDHDFWAIETDGVMTKPRLTRTLPVAVGQRYTVVVNIRDKNPLRLVHGCGKMMGYVTKTHWILRKGQNPGADFTDRISHLPEYSVAEPYDKFEPLEGVLLPEPAQQLSLDYVFGSTPHEVFGTRMYDVNGDAMSEFMPEGVLIKGDRGIRSPIELATDQVVEIAINSIDHMRHPWHMHGHTFQVISVGESRDGPLYFNDNDSTAMKRYKQDLVRLRDKTPMTRDTINIPGHSYAVIRFRASNPGYWLLHCHVEWHMAKGLGVVFSEGDSPQVDTIQEPFIRGRSYRAPEPEQDTPETPETIETPQALGTAQNVSPSTPKWKVLTIYLSIMAVINAVIWFVWVK</sequence>
<keyword evidence="9" id="KW-0732">Signal</keyword>
<organism evidence="13 14">
    <name type="scientific">Lachancea mirantina</name>
    <dbReference type="NCBI Taxonomy" id="1230905"/>
    <lineage>
        <taxon>Eukaryota</taxon>
        <taxon>Fungi</taxon>
        <taxon>Dikarya</taxon>
        <taxon>Ascomycota</taxon>
        <taxon>Saccharomycotina</taxon>
        <taxon>Saccharomycetes</taxon>
        <taxon>Saccharomycetales</taxon>
        <taxon>Saccharomycetaceae</taxon>
        <taxon>Lachancea</taxon>
    </lineage>
</organism>
<evidence type="ECO:0000259" key="12">
    <source>
        <dbReference type="Pfam" id="PF07732"/>
    </source>
</evidence>
<evidence type="ECO:0000256" key="1">
    <source>
        <dbReference type="ARBA" id="ARBA00010609"/>
    </source>
</evidence>
<evidence type="ECO:0000256" key="3">
    <source>
        <dbReference type="ARBA" id="ARBA00022723"/>
    </source>
</evidence>